<dbReference type="PROSITE" id="PS50883">
    <property type="entry name" value="EAL"/>
    <property type="match status" value="1"/>
</dbReference>
<protein>
    <submittedName>
        <fullName evidence="2">EAL domain-containing protein</fullName>
    </submittedName>
</protein>
<evidence type="ECO:0000259" key="1">
    <source>
        <dbReference type="PROSITE" id="PS50883"/>
    </source>
</evidence>
<dbReference type="OrthoDB" id="9814202at2"/>
<dbReference type="Pfam" id="PF00563">
    <property type="entry name" value="EAL"/>
    <property type="match status" value="1"/>
</dbReference>
<dbReference type="SUPFAM" id="SSF141868">
    <property type="entry name" value="EAL domain-like"/>
    <property type="match status" value="1"/>
</dbReference>
<dbReference type="PANTHER" id="PTHR44757">
    <property type="entry name" value="DIGUANYLATE CYCLASE DGCP"/>
    <property type="match status" value="1"/>
</dbReference>
<reference evidence="2 3" key="1">
    <citation type="submission" date="2019-11" db="EMBL/GenBank/DDBJ databases">
        <authorList>
            <person name="Dong K."/>
        </authorList>
    </citation>
    <scope>NUCLEOTIDE SEQUENCE [LARGE SCALE GENOMIC DNA]</scope>
    <source>
        <strain evidence="2 3">JCM 17370</strain>
    </source>
</reference>
<dbReference type="Proteomes" id="UP000442533">
    <property type="component" value="Unassembled WGS sequence"/>
</dbReference>
<dbReference type="AlphaFoldDB" id="A0A844H5U7"/>
<dbReference type="Gene3D" id="3.20.20.450">
    <property type="entry name" value="EAL domain"/>
    <property type="match status" value="1"/>
</dbReference>
<dbReference type="InterPro" id="IPR001633">
    <property type="entry name" value="EAL_dom"/>
</dbReference>
<comment type="caution">
    <text evidence="2">The sequence shown here is derived from an EMBL/GenBank/DDBJ whole genome shotgun (WGS) entry which is preliminary data.</text>
</comment>
<dbReference type="SMART" id="SM00052">
    <property type="entry name" value="EAL"/>
    <property type="match status" value="1"/>
</dbReference>
<keyword evidence="3" id="KW-1185">Reference proteome</keyword>
<feature type="domain" description="EAL" evidence="1">
    <location>
        <begin position="165"/>
        <end position="419"/>
    </location>
</feature>
<sequence>MANAIASAASRLMQIVKGGATGQPGRDRSRAVLVLRVENRDLLCTSLGSALLDRMMEMMALRLTSELRFLPQDRFPGQAELCGPMLRRRTGALPGLLAQLGVICRSDFDLGDIRVTPVVNAVIVGDERGEAELQALYRFGREALAACSPLTPTGQIRFVEYPDGDGLPLGGAEPLFAADQIALRYQPQICCDTGALVALAVVAEVMHPELGRLDFEDVAPRLGREALADCARLILRQALAALAGWDRLGRSVPFVSVSLSDRELADPGLADALLWELDRLDMAPDRIEIEVTEPLGRVGGRVPVTSTLQRLAAAGCRIAVGNFGQASAGLDDLRSFCVGRVRIGRSFVAGCDHRADQQRMILAILALAEHLRLKTLADGVLNLEEKSFLSQIGFNAVQGRAVSPPLTASETDDLLLRHDDELPRPFILKRKA</sequence>
<dbReference type="InterPro" id="IPR035919">
    <property type="entry name" value="EAL_sf"/>
</dbReference>
<evidence type="ECO:0000313" key="2">
    <source>
        <dbReference type="EMBL" id="MTH36152.1"/>
    </source>
</evidence>
<dbReference type="InterPro" id="IPR052155">
    <property type="entry name" value="Biofilm_reg_signaling"/>
</dbReference>
<name>A0A844H5U7_9RHOB</name>
<dbReference type="EMBL" id="WMIF01000029">
    <property type="protein sequence ID" value="MTH36152.1"/>
    <property type="molecule type" value="Genomic_DNA"/>
</dbReference>
<dbReference type="PANTHER" id="PTHR44757:SF2">
    <property type="entry name" value="BIOFILM ARCHITECTURE MAINTENANCE PROTEIN MBAA"/>
    <property type="match status" value="1"/>
</dbReference>
<accession>A0A844H5U7</accession>
<dbReference type="CDD" id="cd01948">
    <property type="entry name" value="EAL"/>
    <property type="match status" value="1"/>
</dbReference>
<evidence type="ECO:0000313" key="3">
    <source>
        <dbReference type="Proteomes" id="UP000442533"/>
    </source>
</evidence>
<proteinExistence type="predicted"/>
<organism evidence="2 3">
    <name type="scientific">Paracoccus limosus</name>
    <dbReference type="NCBI Taxonomy" id="913252"/>
    <lineage>
        <taxon>Bacteria</taxon>
        <taxon>Pseudomonadati</taxon>
        <taxon>Pseudomonadota</taxon>
        <taxon>Alphaproteobacteria</taxon>
        <taxon>Rhodobacterales</taxon>
        <taxon>Paracoccaceae</taxon>
        <taxon>Paracoccus</taxon>
    </lineage>
</organism>
<gene>
    <name evidence="2" type="ORF">GL279_16255</name>
</gene>